<dbReference type="Gene3D" id="3.60.10.10">
    <property type="entry name" value="Endonuclease/exonuclease/phosphatase"/>
    <property type="match status" value="1"/>
</dbReference>
<dbReference type="Proteomes" id="UP000653454">
    <property type="component" value="Unassembled WGS sequence"/>
</dbReference>
<evidence type="ECO:0000313" key="2">
    <source>
        <dbReference type="EMBL" id="CAG9126153.1"/>
    </source>
</evidence>
<dbReference type="PANTHER" id="PTHR47027">
    <property type="entry name" value="REVERSE TRANSCRIPTASE DOMAIN-CONTAINING PROTEIN"/>
    <property type="match status" value="1"/>
</dbReference>
<reference evidence="2" key="1">
    <citation type="submission" date="2020-11" db="EMBL/GenBank/DDBJ databases">
        <authorList>
            <person name="Whiteford S."/>
        </authorList>
    </citation>
    <scope>NUCLEOTIDE SEQUENCE</scope>
</reference>
<dbReference type="InterPro" id="IPR043502">
    <property type="entry name" value="DNA/RNA_pol_sf"/>
</dbReference>
<dbReference type="PANTHER" id="PTHR47027:SF20">
    <property type="entry name" value="REVERSE TRANSCRIPTASE-LIKE PROTEIN WITH RNA-DIRECTED DNA POLYMERASE DOMAIN"/>
    <property type="match status" value="1"/>
</dbReference>
<dbReference type="InterPro" id="IPR043128">
    <property type="entry name" value="Rev_trsase/Diguanyl_cyclase"/>
</dbReference>
<evidence type="ECO:0000313" key="3">
    <source>
        <dbReference type="Proteomes" id="UP000653454"/>
    </source>
</evidence>
<name>A0A8S4FGX5_PLUXY</name>
<dbReference type="Pfam" id="PF00078">
    <property type="entry name" value="RVT_1"/>
    <property type="match status" value="1"/>
</dbReference>
<dbReference type="Pfam" id="PF14529">
    <property type="entry name" value="Exo_endo_phos_2"/>
    <property type="match status" value="1"/>
</dbReference>
<accession>A0A8S4FGX5</accession>
<dbReference type="SUPFAM" id="SSF56219">
    <property type="entry name" value="DNase I-like"/>
    <property type="match status" value="1"/>
</dbReference>
<proteinExistence type="predicted"/>
<dbReference type="Gene3D" id="3.30.70.270">
    <property type="match status" value="1"/>
</dbReference>
<evidence type="ECO:0000259" key="1">
    <source>
        <dbReference type="PROSITE" id="PS50878"/>
    </source>
</evidence>
<dbReference type="EMBL" id="CAJHNJ030000032">
    <property type="protein sequence ID" value="CAG9126153.1"/>
    <property type="molecule type" value="Genomic_DNA"/>
</dbReference>
<dbReference type="SUPFAM" id="SSF56672">
    <property type="entry name" value="DNA/RNA polymerases"/>
    <property type="match status" value="1"/>
</dbReference>
<dbReference type="AlphaFoldDB" id="A0A8S4FGX5"/>
<organism evidence="2 3">
    <name type="scientific">Plutella xylostella</name>
    <name type="common">Diamondback moth</name>
    <name type="synonym">Plutella maculipennis</name>
    <dbReference type="NCBI Taxonomy" id="51655"/>
    <lineage>
        <taxon>Eukaryota</taxon>
        <taxon>Metazoa</taxon>
        <taxon>Ecdysozoa</taxon>
        <taxon>Arthropoda</taxon>
        <taxon>Hexapoda</taxon>
        <taxon>Insecta</taxon>
        <taxon>Pterygota</taxon>
        <taxon>Neoptera</taxon>
        <taxon>Endopterygota</taxon>
        <taxon>Lepidoptera</taxon>
        <taxon>Glossata</taxon>
        <taxon>Ditrysia</taxon>
        <taxon>Yponomeutoidea</taxon>
        <taxon>Plutellidae</taxon>
        <taxon>Plutella</taxon>
    </lineage>
</organism>
<dbReference type="InterPro" id="IPR036691">
    <property type="entry name" value="Endo/exonu/phosph_ase_sf"/>
</dbReference>
<dbReference type="GO" id="GO:0071897">
    <property type="term" value="P:DNA biosynthetic process"/>
    <property type="evidence" value="ECO:0007669"/>
    <property type="project" value="UniProtKB-ARBA"/>
</dbReference>
<protein>
    <submittedName>
        <fullName evidence="2">(diamondback moth) hypothetical protein</fullName>
    </submittedName>
</protein>
<dbReference type="PROSITE" id="PS50878">
    <property type="entry name" value="RT_POL"/>
    <property type="match status" value="1"/>
</dbReference>
<sequence>MAEKFSFCLNTLLSDIAAKQASLREEIISAQIDLMASLTKTIMECQESKDYSNTSITKLQLCKSTIPVLIGIARSMGRFSTVDPPLLCRLFPQPPSPVKNKEPEPNIEYSTLDKRRKFNQFRPIIPRSLSGNLNANNEVMNGSGSDTVDSGSGTVKRGSLHSYNSVPYDPTTYFFTKFGSSFNQFPYMRFPESPEKRVNVQFYVTYLQSILSIAKKLLTKDLLAFLDEEAEDIFASGQVQVFPYKSFSETLNLVMVTLLREILQNQKDLPGPFTKDVQEFVKNLFLSGQTELQSRHHDASEREDRESNYATVNKFKVNVMANSACVDLLVWAIGDETVCKRQILQSGNLLYHREGDQLSQGGVGFIVNKSLVNNIVEIGSVSTRVAYLILRISKRYSMKVIQVYAPTSKHTDDEVELAYEDVSSALRKFTTHFTVVMGDFNAKLGKQEGGETKVGSHGFGVRNHRGQMLADFLEKEGLYMMNSFYKKKPQRKWTWISPDGKTKNEIDFILTDKKHIFNDVSVISRVKTGSDHRLVRGTLNINCKIERSRLMKSTLRPTPAQIQDPESFQSELCDRLICLDNCVTVDDLNNRFVETVREVGSKYFSSRTNRGPQKLSDGTLSLIRERREMRLQSSVDMVEYRRLNRQIAKARRCDMRRYNCKRIQDAIEQNKGSKVFARDRSVRQTLLTQLKTDTGNTVSSVPEILGEIERFYGQLYTTTQNPITSGAHDSRAPLTRHYTEDIPDVSLDEISIALKQLKNNKAPGDDGITTELLKAGGRPILIALRRLFNSVILEGTSPEAWSRSVVTLFFKKGNKALLKNYRPIALLSHVYKLFSRVITNRLEQRLDDFQPPEQAGFRKGYSTIDHIHTLRQVIQKTEEYNLPLCLAFVDYEKAFDSIELWAMLQSLQRCHIDYRYIEVLRYMYNVATMSVRLHEHSTKPIQLQRGVRQGDVISPKLFTCALEDVFKLVEWKRLGINVNGEYISHPRFADDIVIMAETLEELGEMLTDLNDASKQVGLKMNMDKTKVMSNEHVSSSPVTVGGVTIEVVDQYPYLGQVIRLGKSNFDKEVARRIQLGWAAFGKLRHIFTENIPQCLKTKVFNQCVLPVMTYGAETWCFTKGLIHKLRVAQRAMERAMLGVSLRDRIRNEEIRRRTKVTDIAKRISTLKWQWAGHVARRADDRWSRKVLEWRPRVGKRRVGRPPTRWSDDLRKVAGSRWMQMAGDRLGWRSLGEAYVQQWTTEG</sequence>
<gene>
    <name evidence="2" type="ORF">PLXY2_LOCUS8524</name>
</gene>
<dbReference type="CDD" id="cd09076">
    <property type="entry name" value="L1-EN"/>
    <property type="match status" value="1"/>
</dbReference>
<feature type="domain" description="Reverse transcriptase" evidence="1">
    <location>
        <begin position="790"/>
        <end position="1058"/>
    </location>
</feature>
<comment type="caution">
    <text evidence="2">The sequence shown here is derived from an EMBL/GenBank/DDBJ whole genome shotgun (WGS) entry which is preliminary data.</text>
</comment>
<dbReference type="CDD" id="cd01650">
    <property type="entry name" value="RT_nLTR_like"/>
    <property type="match status" value="1"/>
</dbReference>
<keyword evidence="3" id="KW-1185">Reference proteome</keyword>
<dbReference type="GO" id="GO:0003824">
    <property type="term" value="F:catalytic activity"/>
    <property type="evidence" value="ECO:0007669"/>
    <property type="project" value="InterPro"/>
</dbReference>
<dbReference type="InterPro" id="IPR000477">
    <property type="entry name" value="RT_dom"/>
</dbReference>
<dbReference type="InterPro" id="IPR005135">
    <property type="entry name" value="Endo/exonuclease/phosphatase"/>
</dbReference>